<name>M5RPQ7_9BACT</name>
<accession>M5RPQ7</accession>
<reference evidence="1 2" key="1">
    <citation type="journal article" date="2013" name="Mar. Genomics">
        <title>Expression of sulfatases in Rhodopirellula baltica and the diversity of sulfatases in the genus Rhodopirellula.</title>
        <authorList>
            <person name="Wegner C.E."/>
            <person name="Richter-Heitmann T."/>
            <person name="Klindworth A."/>
            <person name="Klockow C."/>
            <person name="Richter M."/>
            <person name="Achstetter T."/>
            <person name="Glockner F.O."/>
            <person name="Harder J."/>
        </authorList>
    </citation>
    <scope>NUCLEOTIDE SEQUENCE [LARGE SCALE GENOMIC DNA]</scope>
    <source>
        <strain evidence="1 2">SM1</strain>
    </source>
</reference>
<keyword evidence="2" id="KW-1185">Reference proteome</keyword>
<proteinExistence type="predicted"/>
<sequence>MTHRHTTKGILFSLTITQVTITRVMVTITMDIRTRHRYVRPTLDTSRPHRFPPAIAANLRDRRVSIRAQVKGNYLSSRPPSKTQTCRLKWMALHQLFNTQSQIDYQRHGNL</sequence>
<dbReference type="PATRIC" id="fig|1265738.3.peg.5712"/>
<dbReference type="EMBL" id="ANOG01000805">
    <property type="protein sequence ID" value="EMI17362.1"/>
    <property type="molecule type" value="Genomic_DNA"/>
</dbReference>
<evidence type="ECO:0000313" key="2">
    <source>
        <dbReference type="Proteomes" id="UP000011991"/>
    </source>
</evidence>
<dbReference type="Proteomes" id="UP000011991">
    <property type="component" value="Unassembled WGS sequence"/>
</dbReference>
<evidence type="ECO:0000313" key="1">
    <source>
        <dbReference type="EMBL" id="EMI17362.1"/>
    </source>
</evidence>
<gene>
    <name evidence="1" type="ORF">RMSM_05713</name>
</gene>
<organism evidence="1 2">
    <name type="scientific">Rhodopirellula maiorica SM1</name>
    <dbReference type="NCBI Taxonomy" id="1265738"/>
    <lineage>
        <taxon>Bacteria</taxon>
        <taxon>Pseudomonadati</taxon>
        <taxon>Planctomycetota</taxon>
        <taxon>Planctomycetia</taxon>
        <taxon>Pirellulales</taxon>
        <taxon>Pirellulaceae</taxon>
        <taxon>Novipirellula</taxon>
    </lineage>
</organism>
<protein>
    <submittedName>
        <fullName evidence="1">Uncharacterized protein</fullName>
    </submittedName>
</protein>
<dbReference type="AlphaFoldDB" id="M5RPQ7"/>
<comment type="caution">
    <text evidence="1">The sequence shown here is derived from an EMBL/GenBank/DDBJ whole genome shotgun (WGS) entry which is preliminary data.</text>
</comment>
<dbReference type="RefSeq" id="WP_008703926.1">
    <property type="nucleotide sequence ID" value="NZ_ANOG01000805.1"/>
</dbReference>